<gene>
    <name evidence="2" type="ORF">GCM10009751_14390</name>
</gene>
<dbReference type="Proteomes" id="UP001501094">
    <property type="component" value="Unassembled WGS sequence"/>
</dbReference>
<name>A0ABN2N9L4_9MICO</name>
<evidence type="ECO:0000313" key="3">
    <source>
        <dbReference type="Proteomes" id="UP001501094"/>
    </source>
</evidence>
<organism evidence="2 3">
    <name type="scientific">Myceligenerans crystallogenes</name>
    <dbReference type="NCBI Taxonomy" id="316335"/>
    <lineage>
        <taxon>Bacteria</taxon>
        <taxon>Bacillati</taxon>
        <taxon>Actinomycetota</taxon>
        <taxon>Actinomycetes</taxon>
        <taxon>Micrococcales</taxon>
        <taxon>Promicromonosporaceae</taxon>
        <taxon>Myceligenerans</taxon>
    </lineage>
</organism>
<keyword evidence="3" id="KW-1185">Reference proteome</keyword>
<dbReference type="RefSeq" id="WP_344101056.1">
    <property type="nucleotide sequence ID" value="NZ_BAAANL010000002.1"/>
</dbReference>
<evidence type="ECO:0000313" key="2">
    <source>
        <dbReference type="EMBL" id="GAA1858043.1"/>
    </source>
</evidence>
<keyword evidence="1" id="KW-0812">Transmembrane</keyword>
<dbReference type="EMBL" id="BAAANL010000002">
    <property type="protein sequence ID" value="GAA1858043.1"/>
    <property type="molecule type" value="Genomic_DNA"/>
</dbReference>
<sequence>MEWISALLDTLVKPVLGWLRKAGEFVVHHPWQTVKMAVGAVITGAVVTAAVFAVNFFTAPVRIGGLDVVGFCDHHGFTQSSVESSSCHDDIDLDKACGWTYGTPGLRAEFNGETLYSADCVDRDAASRGGIDNMTGYCHSKHKIAAERKLHVEGVIAGPDTIDEGRWICRADADPTAVCRFNYPGATQARQDPASRQWSCYGPQDPALLG</sequence>
<protein>
    <submittedName>
        <fullName evidence="2">Uncharacterized protein</fullName>
    </submittedName>
</protein>
<reference evidence="2 3" key="1">
    <citation type="journal article" date="2019" name="Int. J. Syst. Evol. Microbiol.">
        <title>The Global Catalogue of Microorganisms (GCM) 10K type strain sequencing project: providing services to taxonomists for standard genome sequencing and annotation.</title>
        <authorList>
            <consortium name="The Broad Institute Genomics Platform"/>
            <consortium name="The Broad Institute Genome Sequencing Center for Infectious Disease"/>
            <person name="Wu L."/>
            <person name="Ma J."/>
        </authorList>
    </citation>
    <scope>NUCLEOTIDE SEQUENCE [LARGE SCALE GENOMIC DNA]</scope>
    <source>
        <strain evidence="2 3">JCM 14326</strain>
    </source>
</reference>
<proteinExistence type="predicted"/>
<evidence type="ECO:0000256" key="1">
    <source>
        <dbReference type="SAM" id="Phobius"/>
    </source>
</evidence>
<comment type="caution">
    <text evidence="2">The sequence shown here is derived from an EMBL/GenBank/DDBJ whole genome shotgun (WGS) entry which is preliminary data.</text>
</comment>
<keyword evidence="1" id="KW-1133">Transmembrane helix</keyword>
<keyword evidence="1" id="KW-0472">Membrane</keyword>
<feature type="transmembrane region" description="Helical" evidence="1">
    <location>
        <begin position="36"/>
        <end position="57"/>
    </location>
</feature>
<accession>A0ABN2N9L4</accession>